<keyword evidence="5 7" id="KW-0408">Iron</keyword>
<dbReference type="KEGG" id="tmn:UCRPA7_1191"/>
<organism evidence="9 10">
    <name type="scientific">Phaeoacremonium minimum (strain UCR-PA7)</name>
    <name type="common">Esca disease fungus</name>
    <name type="synonym">Togninia minima</name>
    <dbReference type="NCBI Taxonomy" id="1286976"/>
    <lineage>
        <taxon>Eukaryota</taxon>
        <taxon>Fungi</taxon>
        <taxon>Dikarya</taxon>
        <taxon>Ascomycota</taxon>
        <taxon>Pezizomycotina</taxon>
        <taxon>Sordariomycetes</taxon>
        <taxon>Sordariomycetidae</taxon>
        <taxon>Togniniales</taxon>
        <taxon>Togniniaceae</taxon>
        <taxon>Phaeoacremonium</taxon>
    </lineage>
</organism>
<dbReference type="OrthoDB" id="1844152at2759"/>
<sequence length="389" mass="43929">MHSIALLFPVIADEAAPAVEKVFPPSSDWVTVTTFPLISYAVARLAARIVVGPELCANDEWLNLCITMVNTSMQAANALRGSWPSWARWASPYLFEPIKKVRAEQRRAAEILRPVLEARRLAATQGIANGDGKGNKEPRVPQFNDAVQWLENYYRGRRRKLTLEELAQHELFYAIATIHSSTMVALSVLYDLIDERNKDAREVIIDEIEQTQSKYGTWTRAALGSLGKLDSFMKESQRLNFVGHARLTRVAKVGYTFKDGLYVPKGTMLQILHSGHQLDPEFYDEPLSFDPWRFLRKRQVAGDENKFQFDSLSDIETQFGAGIHACPARNSATASIKLILILLITQYDLRFEGESQRRPPNIGHDHTTFPNPGIQIQYRLKAKSAVSKS</sequence>
<dbReference type="eggNOG" id="KOG0158">
    <property type="taxonomic scope" value="Eukaryota"/>
</dbReference>
<dbReference type="PANTHER" id="PTHR46206:SF7">
    <property type="entry name" value="P450, PUTATIVE (EUROFUNG)-RELATED"/>
    <property type="match status" value="1"/>
</dbReference>
<evidence type="ECO:0000256" key="2">
    <source>
        <dbReference type="ARBA" id="ARBA00010617"/>
    </source>
</evidence>
<dbReference type="HOGENOM" id="CLU_022195_1_0_1"/>
<feature type="binding site" description="axial binding residue" evidence="7">
    <location>
        <position position="326"/>
    </location>
    <ligand>
        <name>heme</name>
        <dbReference type="ChEBI" id="CHEBI:30413"/>
    </ligand>
    <ligandPart>
        <name>Fe</name>
        <dbReference type="ChEBI" id="CHEBI:18248"/>
    </ligandPart>
</feature>
<dbReference type="GeneID" id="19321318"/>
<dbReference type="InterPro" id="IPR036396">
    <property type="entry name" value="Cyt_P450_sf"/>
</dbReference>
<name>R8BVE4_PHAM7</name>
<dbReference type="Pfam" id="PF00067">
    <property type="entry name" value="p450"/>
    <property type="match status" value="1"/>
</dbReference>
<dbReference type="PROSITE" id="PS00086">
    <property type="entry name" value="CYTOCHROME_P450"/>
    <property type="match status" value="1"/>
</dbReference>
<evidence type="ECO:0000256" key="5">
    <source>
        <dbReference type="ARBA" id="ARBA00023004"/>
    </source>
</evidence>
<evidence type="ECO:0000313" key="10">
    <source>
        <dbReference type="Proteomes" id="UP000014074"/>
    </source>
</evidence>
<reference evidence="10" key="1">
    <citation type="journal article" date="2013" name="Genome Announc.">
        <title>Draft genome sequence of the ascomycete Phaeoacremonium aleophilum strain UCR-PA7, a causal agent of the esca disease complex in grapevines.</title>
        <authorList>
            <person name="Blanco-Ulate B."/>
            <person name="Rolshausen P."/>
            <person name="Cantu D."/>
        </authorList>
    </citation>
    <scope>NUCLEOTIDE SEQUENCE [LARGE SCALE GENOMIC DNA]</scope>
    <source>
        <strain evidence="10">UCR-PA7</strain>
    </source>
</reference>
<dbReference type="GO" id="GO:0005506">
    <property type="term" value="F:iron ion binding"/>
    <property type="evidence" value="ECO:0007669"/>
    <property type="project" value="InterPro"/>
</dbReference>
<dbReference type="InterPro" id="IPR017972">
    <property type="entry name" value="Cyt_P450_CS"/>
</dbReference>
<comment type="similarity">
    <text evidence="2 8">Belongs to the cytochrome P450 family.</text>
</comment>
<dbReference type="EMBL" id="KB932835">
    <property type="protein sequence ID" value="EOO03327.1"/>
    <property type="molecule type" value="Genomic_DNA"/>
</dbReference>
<dbReference type="RefSeq" id="XP_007911969.1">
    <property type="nucleotide sequence ID" value="XM_007913778.1"/>
</dbReference>
<keyword evidence="4 8" id="KW-0560">Oxidoreductase</keyword>
<evidence type="ECO:0000256" key="4">
    <source>
        <dbReference type="ARBA" id="ARBA00023002"/>
    </source>
</evidence>
<protein>
    <submittedName>
        <fullName evidence="9">Putative cytochrome p450 protein</fullName>
    </submittedName>
</protein>
<proteinExistence type="inferred from homology"/>
<evidence type="ECO:0000256" key="8">
    <source>
        <dbReference type="RuleBase" id="RU000461"/>
    </source>
</evidence>
<gene>
    <name evidence="9" type="ORF">UCRPA7_1191</name>
</gene>
<dbReference type="GO" id="GO:0020037">
    <property type="term" value="F:heme binding"/>
    <property type="evidence" value="ECO:0007669"/>
    <property type="project" value="InterPro"/>
</dbReference>
<evidence type="ECO:0000256" key="6">
    <source>
        <dbReference type="ARBA" id="ARBA00023033"/>
    </source>
</evidence>
<evidence type="ECO:0000256" key="3">
    <source>
        <dbReference type="ARBA" id="ARBA00022723"/>
    </source>
</evidence>
<dbReference type="CDD" id="cd11041">
    <property type="entry name" value="CYP503A1-like"/>
    <property type="match status" value="1"/>
</dbReference>
<keyword evidence="10" id="KW-1185">Reference proteome</keyword>
<comment type="cofactor">
    <cofactor evidence="1 7">
        <name>heme</name>
        <dbReference type="ChEBI" id="CHEBI:30413"/>
    </cofactor>
</comment>
<dbReference type="Gene3D" id="1.10.630.10">
    <property type="entry name" value="Cytochrome P450"/>
    <property type="match status" value="1"/>
</dbReference>
<dbReference type="AlphaFoldDB" id="R8BVE4"/>
<evidence type="ECO:0000313" key="9">
    <source>
        <dbReference type="EMBL" id="EOO03327.1"/>
    </source>
</evidence>
<dbReference type="Proteomes" id="UP000014074">
    <property type="component" value="Unassembled WGS sequence"/>
</dbReference>
<keyword evidence="3 7" id="KW-0479">Metal-binding</keyword>
<accession>R8BVE4</accession>
<dbReference type="GO" id="GO:0016705">
    <property type="term" value="F:oxidoreductase activity, acting on paired donors, with incorporation or reduction of molecular oxygen"/>
    <property type="evidence" value="ECO:0007669"/>
    <property type="project" value="InterPro"/>
</dbReference>
<dbReference type="PANTHER" id="PTHR46206">
    <property type="entry name" value="CYTOCHROME P450"/>
    <property type="match status" value="1"/>
</dbReference>
<dbReference type="GO" id="GO:0004497">
    <property type="term" value="F:monooxygenase activity"/>
    <property type="evidence" value="ECO:0007669"/>
    <property type="project" value="UniProtKB-KW"/>
</dbReference>
<evidence type="ECO:0000256" key="1">
    <source>
        <dbReference type="ARBA" id="ARBA00001971"/>
    </source>
</evidence>
<dbReference type="SUPFAM" id="SSF48264">
    <property type="entry name" value="Cytochrome P450"/>
    <property type="match status" value="1"/>
</dbReference>
<keyword evidence="7 8" id="KW-0349">Heme</keyword>
<dbReference type="PRINTS" id="PR00465">
    <property type="entry name" value="EP450IV"/>
</dbReference>
<dbReference type="InterPro" id="IPR002403">
    <property type="entry name" value="Cyt_P450_E_grp-IV"/>
</dbReference>
<dbReference type="InterPro" id="IPR001128">
    <property type="entry name" value="Cyt_P450"/>
</dbReference>
<evidence type="ECO:0000256" key="7">
    <source>
        <dbReference type="PIRSR" id="PIRSR602403-1"/>
    </source>
</evidence>
<keyword evidence="6 8" id="KW-0503">Monooxygenase</keyword>